<organism evidence="1 2">
    <name type="scientific">Hibiscus sabdariffa</name>
    <name type="common">roselle</name>
    <dbReference type="NCBI Taxonomy" id="183260"/>
    <lineage>
        <taxon>Eukaryota</taxon>
        <taxon>Viridiplantae</taxon>
        <taxon>Streptophyta</taxon>
        <taxon>Embryophyta</taxon>
        <taxon>Tracheophyta</taxon>
        <taxon>Spermatophyta</taxon>
        <taxon>Magnoliopsida</taxon>
        <taxon>eudicotyledons</taxon>
        <taxon>Gunneridae</taxon>
        <taxon>Pentapetalae</taxon>
        <taxon>rosids</taxon>
        <taxon>malvids</taxon>
        <taxon>Malvales</taxon>
        <taxon>Malvaceae</taxon>
        <taxon>Malvoideae</taxon>
        <taxon>Hibiscus</taxon>
    </lineage>
</organism>
<accession>A0ABR2REI0</accession>
<comment type="caution">
    <text evidence="1">The sequence shown here is derived from an EMBL/GenBank/DDBJ whole genome shotgun (WGS) entry which is preliminary data.</text>
</comment>
<sequence length="87" mass="10094">MDSSEEQQHYGASGKQSRSLWDFLAMHLGWPYSKAHRDVDDVLGDILNVVKVGWEKWLIEDDCSNVVKEVWTMESNCQFSTKSKEQE</sequence>
<dbReference type="Proteomes" id="UP001396334">
    <property type="component" value="Unassembled WGS sequence"/>
</dbReference>
<proteinExistence type="predicted"/>
<gene>
    <name evidence="1" type="ORF">V6N11_044180</name>
</gene>
<evidence type="ECO:0008006" key="3">
    <source>
        <dbReference type="Google" id="ProtNLM"/>
    </source>
</evidence>
<keyword evidence="2" id="KW-1185">Reference proteome</keyword>
<evidence type="ECO:0000313" key="1">
    <source>
        <dbReference type="EMBL" id="KAK9011328.1"/>
    </source>
</evidence>
<reference evidence="1 2" key="1">
    <citation type="journal article" date="2024" name="G3 (Bethesda)">
        <title>Genome assembly of Hibiscus sabdariffa L. provides insights into metabolisms of medicinal natural products.</title>
        <authorList>
            <person name="Kim T."/>
        </authorList>
    </citation>
    <scope>NUCLEOTIDE SEQUENCE [LARGE SCALE GENOMIC DNA]</scope>
    <source>
        <strain evidence="1">TK-2024</strain>
        <tissue evidence="1">Old leaves</tissue>
    </source>
</reference>
<protein>
    <recommendedName>
        <fullName evidence="3">RNase H type-1 domain-containing protein</fullName>
    </recommendedName>
</protein>
<evidence type="ECO:0000313" key="2">
    <source>
        <dbReference type="Proteomes" id="UP001396334"/>
    </source>
</evidence>
<dbReference type="EMBL" id="JBBPBN010000023">
    <property type="protein sequence ID" value="KAK9011328.1"/>
    <property type="molecule type" value="Genomic_DNA"/>
</dbReference>
<name>A0ABR2REI0_9ROSI</name>